<dbReference type="AlphaFoldDB" id="A0A511W6C6"/>
<evidence type="ECO:0000313" key="3">
    <source>
        <dbReference type="EMBL" id="GEN46645.1"/>
    </source>
</evidence>
<dbReference type="InterPro" id="IPR011528">
    <property type="entry name" value="NERD"/>
</dbReference>
<dbReference type="Proteomes" id="UP000321440">
    <property type="component" value="Unassembled WGS sequence"/>
</dbReference>
<feature type="region of interest" description="Disordered" evidence="1">
    <location>
        <begin position="11"/>
        <end position="30"/>
    </location>
</feature>
<dbReference type="RefSeq" id="WP_146817622.1">
    <property type="nucleotide sequence ID" value="NZ_BJYA01000017.1"/>
</dbReference>
<proteinExistence type="predicted"/>
<accession>A0A511W6C6</accession>
<dbReference type="EMBL" id="BJYA01000017">
    <property type="protein sequence ID" value="GEN46645.1"/>
    <property type="molecule type" value="Genomic_DNA"/>
</dbReference>
<reference evidence="3 4" key="1">
    <citation type="submission" date="2019-07" db="EMBL/GenBank/DDBJ databases">
        <title>Whole genome shotgun sequence of Alkalibacillus haloalkaliphilus NBRC 103110.</title>
        <authorList>
            <person name="Hosoyama A."/>
            <person name="Uohara A."/>
            <person name="Ohji S."/>
            <person name="Ichikawa N."/>
        </authorList>
    </citation>
    <scope>NUCLEOTIDE SEQUENCE [LARGE SCALE GENOMIC DNA]</scope>
    <source>
        <strain evidence="3 4">NBRC 103110</strain>
    </source>
</reference>
<gene>
    <name evidence="3" type="ORF">AHA02nite_24210</name>
</gene>
<organism evidence="3 4">
    <name type="scientific">Alkalibacillus haloalkaliphilus</name>
    <dbReference type="NCBI Taxonomy" id="94136"/>
    <lineage>
        <taxon>Bacteria</taxon>
        <taxon>Bacillati</taxon>
        <taxon>Bacillota</taxon>
        <taxon>Bacilli</taxon>
        <taxon>Bacillales</taxon>
        <taxon>Bacillaceae</taxon>
        <taxon>Alkalibacillus</taxon>
    </lineage>
</organism>
<dbReference type="Pfam" id="PF08378">
    <property type="entry name" value="NERD"/>
    <property type="match status" value="1"/>
</dbReference>
<feature type="domain" description="NERD" evidence="2">
    <location>
        <begin position="34"/>
        <end position="149"/>
    </location>
</feature>
<sequence length="264" mass="30680">MFLILNLFKSKKDPKKEQTPSRPKRNQEQVANRKGELGEYKIDIQLDQLPEDYYYLSDLLIKNPKAKSGYSQVDHVIITPHGLFVIETKNYQGTIYGGKNRKTWSVNGKFKMMNPFTQNYGHMKALAALIDTKYQKSFISIVSFTKRCTFKVEPELRQISSNQLIVYDIELSEYIHRKVRALKREPQLTLSKEEQENIKAAFQLANITDPKIWQAHKEALKKPSTNEKATCIVCSKAVSEKVKAYCLSQKKFNGKIYCYEHQKK</sequence>
<name>A0A511W6C6_9BACI</name>
<dbReference type="PROSITE" id="PS50965">
    <property type="entry name" value="NERD"/>
    <property type="match status" value="1"/>
</dbReference>
<evidence type="ECO:0000259" key="2">
    <source>
        <dbReference type="PROSITE" id="PS50965"/>
    </source>
</evidence>
<evidence type="ECO:0000313" key="4">
    <source>
        <dbReference type="Proteomes" id="UP000321440"/>
    </source>
</evidence>
<dbReference type="OrthoDB" id="5782056at2"/>
<comment type="caution">
    <text evidence="3">The sequence shown here is derived from an EMBL/GenBank/DDBJ whole genome shotgun (WGS) entry which is preliminary data.</text>
</comment>
<evidence type="ECO:0000256" key="1">
    <source>
        <dbReference type="SAM" id="MobiDB-lite"/>
    </source>
</evidence>
<protein>
    <recommendedName>
        <fullName evidence="2">NERD domain-containing protein</fullName>
    </recommendedName>
</protein>
<keyword evidence="4" id="KW-1185">Reference proteome</keyword>